<keyword evidence="4 5" id="KW-0175">Coiled coil</keyword>
<dbReference type="Pfam" id="PF20654">
    <property type="entry name" value="Sec3_C-term"/>
    <property type="match status" value="1"/>
</dbReference>
<feature type="coiled-coil region" evidence="5">
    <location>
        <begin position="80"/>
        <end position="107"/>
    </location>
</feature>
<reference evidence="11" key="1">
    <citation type="submission" date="2016-06" db="UniProtKB">
        <authorList>
            <consortium name="WormBaseParasite"/>
        </authorList>
    </citation>
    <scope>IDENTIFICATION</scope>
</reference>
<evidence type="ECO:0000313" key="9">
    <source>
        <dbReference type="EMBL" id="VDL91166.1"/>
    </source>
</evidence>
<dbReference type="PANTHER" id="PTHR16092:SF14">
    <property type="entry name" value="EXOCYST COMPLEX COMPONENT 1 ISOFORM X1"/>
    <property type="match status" value="1"/>
</dbReference>
<dbReference type="EMBL" id="UYSU01032998">
    <property type="protein sequence ID" value="VDL91166.1"/>
    <property type="molecule type" value="Genomic_DNA"/>
</dbReference>
<keyword evidence="3" id="KW-0268">Exocytosis</keyword>
<protein>
    <submittedName>
        <fullName evidence="11">Exo84_C domain-containing protein</fullName>
    </submittedName>
</protein>
<evidence type="ECO:0000259" key="8">
    <source>
        <dbReference type="Pfam" id="PF20654"/>
    </source>
</evidence>
<feature type="region of interest" description="Disordered" evidence="6">
    <location>
        <begin position="1"/>
        <end position="32"/>
    </location>
</feature>
<evidence type="ECO:0000256" key="1">
    <source>
        <dbReference type="ARBA" id="ARBA00006518"/>
    </source>
</evidence>
<evidence type="ECO:0000256" key="2">
    <source>
        <dbReference type="ARBA" id="ARBA00022448"/>
    </source>
</evidence>
<keyword evidence="10" id="KW-1185">Reference proteome</keyword>
<dbReference type="OrthoDB" id="27109at2759"/>
<feature type="domain" description="Exocyst complex component Sec3 coiled-coil" evidence="7">
    <location>
        <begin position="58"/>
        <end position="182"/>
    </location>
</feature>
<feature type="region of interest" description="Disordered" evidence="6">
    <location>
        <begin position="635"/>
        <end position="658"/>
    </location>
</feature>
<dbReference type="GO" id="GO:0005886">
    <property type="term" value="C:plasma membrane"/>
    <property type="evidence" value="ECO:0007669"/>
    <property type="project" value="TreeGrafter"/>
</dbReference>
<sequence>MSDQLWGDAAALEEETSEEAVSRGHRSNDGYHTLTTREEADLRRFLEETVTQEQEFNADVLMDNLRNYLTDAENSNVHFIMASENQVARLLSSLDAAMEEVNLLEKKLDTYHQFIADVEESMSGLQDRDQLAQITSDNRRLLLETLEHLVSKLSLNSGVLATLEGVDLSTEDGIERCKEAADSEEHLQAVSEKSQELLSLRDSFARNLARQINNMVLRFCDQLLRITPAGANEGSYSATSGSSLGLAGSSSSSKHHLHLSRGNLGGSLLNVSGSKSVLSISSGGGGSSMAQAMDLLVAERSEMLHLSPLVGGWLQANRPDVLRELRQEWVEGNYGLQLWSLSIIQCVLIGPSLPFKVLLLEFSTEVVRSEILPQMRCTADVFEQEGPWTEGAGNVDVYSVFGDNDADISNLLAEKNRLHKAYMNLRTDATNAAFFRCYRLVQQRLLEMQNTWMARKAGEIQGQADSNEMKNFSKALKAIYGSCIKGTAPLLSSNLYIDKMQIFFGRTVHEIFQIGSRSIAGLSKSSKHDGARPEVEFGNLLSVASGNVLNQFKPLFERILLQLSSLIYGEETFITQFFGLDDKTPETSTLNCMQMLFSSLSREMSEFIVLCERHSSVYSISMVLVLTQLQEQQQNAQKAASESTPGPASPRTRAAPSSGSCWSQLLARCVLEAKRASEFIVLCERHSSVYSISMVLVLTQLQEQQQNAQKAASESTPGPASPRTRAAPSSGSCWSQLLARCVLEAKRALKRHVEEISQSFRENRPSKKTRGGLLNMVKVYESFAESTILVFGSSPKIPEVERAHVDLVRCLMTEVDRVAEESVKTPSEVVLLENYHRIYDILCRLKLPSLDGTRKEAKMRYQRALQEYSMNCMGRPLEDLHNFFDNVQAALDSGVRPEAISYQFAFQKHELQKILKEYPGKEVKKGLENLRRRVEKNLSEESNLFLVVWRSIQSEITRQCTYYEDLIKRCYADSGLALDFTISDLQNYFSEIASAPKRHALGDVLRS</sequence>
<dbReference type="InterPro" id="IPR048628">
    <property type="entry name" value="Sec3_C"/>
</dbReference>
<feature type="compositionally biased region" description="Basic and acidic residues" evidence="6">
    <location>
        <begin position="20"/>
        <end position="32"/>
    </location>
</feature>
<dbReference type="GO" id="GO:0006887">
    <property type="term" value="P:exocytosis"/>
    <property type="evidence" value="ECO:0007669"/>
    <property type="project" value="UniProtKB-KW"/>
</dbReference>
<feature type="region of interest" description="Disordered" evidence="6">
    <location>
        <begin position="707"/>
        <end position="730"/>
    </location>
</feature>
<reference evidence="9 10" key="2">
    <citation type="submission" date="2018-11" db="EMBL/GenBank/DDBJ databases">
        <authorList>
            <consortium name="Pathogen Informatics"/>
        </authorList>
    </citation>
    <scope>NUCLEOTIDE SEQUENCE [LARGE SCALE GENOMIC DNA]</scope>
    <source>
        <strain evidence="9 10">NST_G2</strain>
    </source>
</reference>
<organism evidence="11">
    <name type="scientific">Schistocephalus solidus</name>
    <name type="common">Tapeworm</name>
    <dbReference type="NCBI Taxonomy" id="70667"/>
    <lineage>
        <taxon>Eukaryota</taxon>
        <taxon>Metazoa</taxon>
        <taxon>Spiralia</taxon>
        <taxon>Lophotrochozoa</taxon>
        <taxon>Platyhelminthes</taxon>
        <taxon>Cestoda</taxon>
        <taxon>Eucestoda</taxon>
        <taxon>Diphyllobothriidea</taxon>
        <taxon>Diphyllobothriidae</taxon>
        <taxon>Schistocephalus</taxon>
    </lineage>
</organism>
<dbReference type="WBParaSite" id="SSLN_0000493601-mRNA-1">
    <property type="protein sequence ID" value="SSLN_0000493601-mRNA-1"/>
    <property type="gene ID" value="SSLN_0000493601"/>
</dbReference>
<proteinExistence type="inferred from homology"/>
<evidence type="ECO:0000313" key="11">
    <source>
        <dbReference type="WBParaSite" id="SSLN_0000493601-mRNA-1"/>
    </source>
</evidence>
<evidence type="ECO:0000256" key="5">
    <source>
        <dbReference type="SAM" id="Coils"/>
    </source>
</evidence>
<dbReference type="GO" id="GO:0005546">
    <property type="term" value="F:phosphatidylinositol-4,5-bisphosphate binding"/>
    <property type="evidence" value="ECO:0007669"/>
    <property type="project" value="TreeGrafter"/>
</dbReference>
<dbReference type="PANTHER" id="PTHR16092">
    <property type="entry name" value="SEC3/SYNTAXIN-RELATED"/>
    <property type="match status" value="1"/>
</dbReference>
<evidence type="ECO:0000256" key="6">
    <source>
        <dbReference type="SAM" id="MobiDB-lite"/>
    </source>
</evidence>
<dbReference type="Pfam" id="PF09763">
    <property type="entry name" value="Sec3_CC"/>
    <property type="match status" value="1"/>
</dbReference>
<accession>A0A183SKN3</accession>
<name>A0A183SKN3_SCHSO</name>
<dbReference type="STRING" id="70667.A0A183SKN3"/>
<keyword evidence="2" id="KW-0813">Transport</keyword>
<gene>
    <name evidence="9" type="ORF">SSLN_LOCUS4781</name>
</gene>
<dbReference type="AlphaFoldDB" id="A0A183SKN3"/>
<evidence type="ECO:0000313" key="10">
    <source>
        <dbReference type="Proteomes" id="UP000275846"/>
    </source>
</evidence>
<dbReference type="InterPro" id="IPR019160">
    <property type="entry name" value="Sec3_CC"/>
</dbReference>
<dbReference type="GO" id="GO:0006893">
    <property type="term" value="P:Golgi to plasma membrane transport"/>
    <property type="evidence" value="ECO:0007669"/>
    <property type="project" value="TreeGrafter"/>
</dbReference>
<feature type="domain" description="Exocyst complex component Sec3 C-terminal" evidence="8">
    <location>
        <begin position="733"/>
        <end position="973"/>
    </location>
</feature>
<dbReference type="Proteomes" id="UP000275846">
    <property type="component" value="Unassembled WGS sequence"/>
</dbReference>
<comment type="similarity">
    <text evidence="1">Belongs to the SEC3 family.</text>
</comment>
<evidence type="ECO:0000256" key="3">
    <source>
        <dbReference type="ARBA" id="ARBA00022483"/>
    </source>
</evidence>
<evidence type="ECO:0000256" key="4">
    <source>
        <dbReference type="ARBA" id="ARBA00023054"/>
    </source>
</evidence>
<dbReference type="GO" id="GO:0000145">
    <property type="term" value="C:exocyst"/>
    <property type="evidence" value="ECO:0007669"/>
    <property type="project" value="InterPro"/>
</dbReference>
<evidence type="ECO:0000259" key="7">
    <source>
        <dbReference type="Pfam" id="PF09763"/>
    </source>
</evidence>